<name>A0A7K4AL29_METSH</name>
<protein>
    <submittedName>
        <fullName evidence="1">Uncharacterized protein</fullName>
    </submittedName>
</protein>
<sequence>MKPWDLILPEEGIDERLRSPEPFWRLHEMHLSEKDAANNSLLPVRSRIERPDKVFV</sequence>
<proteinExistence type="predicted"/>
<dbReference type="AlphaFoldDB" id="A0A7K4AL29"/>
<gene>
    <name evidence="1" type="ORF">GX426_11380</name>
</gene>
<evidence type="ECO:0000313" key="2">
    <source>
        <dbReference type="Proteomes" id="UP000544742"/>
    </source>
</evidence>
<dbReference type="Proteomes" id="UP000544742">
    <property type="component" value="Unassembled WGS sequence"/>
</dbReference>
<organism evidence="1 2">
    <name type="scientific">Methanothrix soehngenii</name>
    <name type="common">Methanosaeta concilii</name>
    <dbReference type="NCBI Taxonomy" id="2223"/>
    <lineage>
        <taxon>Archaea</taxon>
        <taxon>Methanobacteriati</taxon>
        <taxon>Methanobacteriota</taxon>
        <taxon>Stenosarchaea group</taxon>
        <taxon>Methanomicrobia</taxon>
        <taxon>Methanotrichales</taxon>
        <taxon>Methanotrichaceae</taxon>
        <taxon>Methanothrix</taxon>
    </lineage>
</organism>
<comment type="caution">
    <text evidence="1">The sequence shown here is derived from an EMBL/GenBank/DDBJ whole genome shotgun (WGS) entry which is preliminary data.</text>
</comment>
<evidence type="ECO:0000313" key="1">
    <source>
        <dbReference type="EMBL" id="NLJ23687.1"/>
    </source>
</evidence>
<reference evidence="1 2" key="1">
    <citation type="journal article" date="2020" name="Biotechnol. Biofuels">
        <title>New insights from the biogas microbiome by comprehensive genome-resolved metagenomics of nearly 1600 species originating from multiple anaerobic digesters.</title>
        <authorList>
            <person name="Campanaro S."/>
            <person name="Treu L."/>
            <person name="Rodriguez-R L.M."/>
            <person name="Kovalovszki A."/>
            <person name="Ziels R.M."/>
            <person name="Maus I."/>
            <person name="Zhu X."/>
            <person name="Kougias P.G."/>
            <person name="Basile A."/>
            <person name="Luo G."/>
            <person name="Schluter A."/>
            <person name="Konstantinidis K.T."/>
            <person name="Angelidaki I."/>
        </authorList>
    </citation>
    <scope>NUCLEOTIDE SEQUENCE [LARGE SCALE GENOMIC DNA]</scope>
    <source>
        <strain evidence="1">AS27yjCOA_157</strain>
    </source>
</reference>
<dbReference type="RefSeq" id="WP_276621037.1">
    <property type="nucleotide sequence ID" value="NZ_JBCEYR010000027.1"/>
</dbReference>
<dbReference type="EMBL" id="JAAYUN010000222">
    <property type="protein sequence ID" value="NLJ23687.1"/>
    <property type="molecule type" value="Genomic_DNA"/>
</dbReference>
<accession>A0A7K4AL29</accession>